<proteinExistence type="predicted"/>
<dbReference type="OrthoDB" id="3203373at2759"/>
<dbReference type="EMBL" id="CAFZ01000399">
    <property type="protein sequence ID" value="CCA75112.1"/>
    <property type="molecule type" value="Genomic_DNA"/>
</dbReference>
<protein>
    <recommendedName>
        <fullName evidence="3">F-box domain-containing protein</fullName>
    </recommendedName>
</protein>
<evidence type="ECO:0000313" key="1">
    <source>
        <dbReference type="EMBL" id="CCA75112.1"/>
    </source>
</evidence>
<organism evidence="1 2">
    <name type="scientific">Serendipita indica (strain DSM 11827)</name>
    <name type="common">Root endophyte fungus</name>
    <name type="synonym">Piriformospora indica</name>
    <dbReference type="NCBI Taxonomy" id="1109443"/>
    <lineage>
        <taxon>Eukaryota</taxon>
        <taxon>Fungi</taxon>
        <taxon>Dikarya</taxon>
        <taxon>Basidiomycota</taxon>
        <taxon>Agaricomycotina</taxon>
        <taxon>Agaricomycetes</taxon>
        <taxon>Sebacinales</taxon>
        <taxon>Serendipitaceae</taxon>
        <taxon>Serendipita</taxon>
    </lineage>
</organism>
<dbReference type="InParanoid" id="G4TUW9"/>
<dbReference type="Proteomes" id="UP000007148">
    <property type="component" value="Unassembled WGS sequence"/>
</dbReference>
<keyword evidence="2" id="KW-1185">Reference proteome</keyword>
<accession>G4TUW9</accession>
<dbReference type="HOGENOM" id="CLU_015287_1_0_1"/>
<gene>
    <name evidence="1" type="ORF">PIIN_09096</name>
</gene>
<sequence length="541" mass="60707">MDPVELLPPEVSSEILAYAALANPGPEGLPEVVSVDLLLDFTLISHTWQALMITTPGLWADVVISLHKHDPAAKIAIQCELSREYPLSLTIIADSAAAIEAFLPLLGDHWRRVQELVVELEEILEVLMRALGPLPSLTSLQIRSLELFEQAVNKATRAFIDQHPKLKDIRGVRLDRGLITSTWLHCLKTIYVHNIPLDALSPYLDALSSAKKVTFCHSRRGTRAPESRLLSCEINFDILSRLLSHLPEFICLVELNLSLFPGGMLRGEDRAIKSSLVQRLTISMRDDDDKSFAYEHFSALLWVMETRFPNATYLRLSGPAQRALAPRISKGSLPRLHKLSLTTSRDGNRPDFGLLSTIKVLELQGEPWDLAVYQSGSIRELEITENPLQRIYNKDLGSPGILWPRLSRLCLSGCRRINWMGPKMNNLSSIALTIGGAPGRTYQATELLYILGLHPGTFPSLKKLELVPIVEWDMLFCCLEEYGAQMKESRSHLETIVFNGEVPFGFPELISRILRGQKVERPSNHDLSWVGNLEPFRDPNV</sequence>
<dbReference type="SUPFAM" id="SSF52047">
    <property type="entry name" value="RNI-like"/>
    <property type="match status" value="1"/>
</dbReference>
<evidence type="ECO:0008006" key="3">
    <source>
        <dbReference type="Google" id="ProtNLM"/>
    </source>
</evidence>
<name>G4TUW9_SERID</name>
<evidence type="ECO:0000313" key="2">
    <source>
        <dbReference type="Proteomes" id="UP000007148"/>
    </source>
</evidence>
<dbReference type="Gene3D" id="3.80.10.10">
    <property type="entry name" value="Ribonuclease Inhibitor"/>
    <property type="match status" value="1"/>
</dbReference>
<reference evidence="1 2" key="1">
    <citation type="journal article" date="2011" name="PLoS Pathog.">
        <title>Endophytic Life Strategies Decoded by Genome and Transcriptome Analyses of the Mutualistic Root Symbiont Piriformospora indica.</title>
        <authorList>
            <person name="Zuccaro A."/>
            <person name="Lahrmann U."/>
            <person name="Guldener U."/>
            <person name="Langen G."/>
            <person name="Pfiffi S."/>
            <person name="Biedenkopf D."/>
            <person name="Wong P."/>
            <person name="Samans B."/>
            <person name="Grimm C."/>
            <person name="Basiewicz M."/>
            <person name="Murat C."/>
            <person name="Martin F."/>
            <person name="Kogel K.H."/>
        </authorList>
    </citation>
    <scope>NUCLEOTIDE SEQUENCE [LARGE SCALE GENOMIC DNA]</scope>
    <source>
        <strain evidence="1 2">DSM 11827</strain>
    </source>
</reference>
<dbReference type="AlphaFoldDB" id="G4TUW9"/>
<comment type="caution">
    <text evidence="1">The sequence shown here is derived from an EMBL/GenBank/DDBJ whole genome shotgun (WGS) entry which is preliminary data.</text>
</comment>
<dbReference type="InterPro" id="IPR032675">
    <property type="entry name" value="LRR_dom_sf"/>
</dbReference>